<dbReference type="Proteomes" id="UP000003490">
    <property type="component" value="Unassembled WGS sequence"/>
</dbReference>
<evidence type="ECO:0000256" key="9">
    <source>
        <dbReference type="ARBA" id="ARBA00024867"/>
    </source>
</evidence>
<dbReference type="InterPro" id="IPR005467">
    <property type="entry name" value="His_kinase_dom"/>
</dbReference>
<sequence length="1281" mass="146510">MKENNGERAIKGFLRAYMAERKLHKAVAYLDKNIQWIGTGAAEHSCTYQETVAALQEELLTEPWPYDYQFQAFQATQVDEKNQLFFILLTAASRSPEFDSSPILVRITAACHWTEDGWKIVSIHFSTPNLQQEDGEYYPRGWKKDSKKSFSRNMRGSFVDILNRSVSGGIIGCYLEPGLPVYYINQNMLDYLGYEYGEFEKATGNLIVNCIDPGDWAQMEHIIDTAMKENKEYAVRYRMRKRDGSYIWVSDIGKKSWDEKGVPICIGVVRDITDEVVMKRRLEQESLQRQRQAEEYSHIFNSVFCGIVQYRMDRQGGVKFEKANLEAIRIFGYTPEEFWTKENWDLSNLIVEEDRTKTLKAALSLEKPGQVSQFEYRLRQKNGAPLWVIGTAEVIQISSSEGVLIQSVFLDIQKQKMMELKNKELLTLNEGNNELLRLALNNTSIYEFYYYPKGFRVMYPKRTGDYFGLPETMNNVPRYLIRHMAAESRTALVKMCREVRRGAKRVTVELQEKNGRWSRITLSAIQENNHNIPTVMVGLVENITKQKEMELVLERARSLDSITGLYNKDAGLKKVRSFLEQKPKTQVSAMMILDLDDFQKLNDEEGRMFGDAILAEVADILKSSVGPEDILVRLGGDEFMLLIKNCSKQRANELGPSIAQKIKEICYHQEKDLHVSASIGMCVTSVIDEYNGLYRCAESTLQYVKKHGKGKAACYLDVSSELGTMLTQVYTGEHLLNEVVSGSTADKRNLADMALEFLSKAKHLDDAISLLLAKVGKAYRLDRVSMVEIERDYHSFHYSYQWAKNKHDLQMGNTYYIKPGRMEELSQEYDADGLCDWKFHEDSPMASCLRCAIWNSGVYTGHLVLESHEKNYLWTEAQRKTLQELTQIISTFVAKAHADAVSLAKTQFLSRMSHEIRTPMNAIAGMTTIAKTSLDHREKVLDCLNKIERSNQYLLGLINDILEVSRIESGKIEISPEWVDMVTVERQLNEMFASQAKAKNITLLFQRQYEEKYVFYLDTLRFNQIFINLIGNAIKFTRPGGTVIGRARLESFEKDIAYIRFSIEDTGIGIAPEAIERIFDSFEQGSAKTAQEYGGTGLGLTISSHLVQLMGGKLEVKSRLGEGSEFYFTLPLKFKYRTFGQTVLGEKKIENVSMDWKGKRLLVAEDNKLNMEIAVTLLEMEGFQLETVQNGKAALELYLKKEPYYFDAILMDIQMPIMNGLEATKAIRLSQKKDARTIPIIAMTANAFDEDARESIQYGMNGHLSKPFTMDRLLEVLSECL</sequence>
<dbReference type="PROSITE" id="PS50110">
    <property type="entry name" value="RESPONSE_REGULATORY"/>
    <property type="match status" value="1"/>
</dbReference>
<dbReference type="GO" id="GO:0005886">
    <property type="term" value="C:plasma membrane"/>
    <property type="evidence" value="ECO:0007669"/>
    <property type="project" value="TreeGrafter"/>
</dbReference>
<evidence type="ECO:0000313" key="18">
    <source>
        <dbReference type="Proteomes" id="UP000003490"/>
    </source>
</evidence>
<dbReference type="Pfam" id="PF00990">
    <property type="entry name" value="GGDEF"/>
    <property type="match status" value="1"/>
</dbReference>
<dbReference type="Pfam" id="PF00512">
    <property type="entry name" value="HisKA"/>
    <property type="match status" value="1"/>
</dbReference>
<gene>
    <name evidence="17" type="ORF">CH238_02290</name>
    <name evidence="16" type="ORF">CLOLEP_03051</name>
</gene>
<keyword evidence="6" id="KW-0808">Transferase</keyword>
<dbReference type="Pfam" id="PF02518">
    <property type="entry name" value="HATPase_c"/>
    <property type="match status" value="1"/>
</dbReference>
<dbReference type="PRINTS" id="PR00344">
    <property type="entry name" value="BCTRLSENSOR"/>
</dbReference>
<dbReference type="SMART" id="SM00387">
    <property type="entry name" value="HATPase_c"/>
    <property type="match status" value="1"/>
</dbReference>
<dbReference type="InterPro" id="IPR001610">
    <property type="entry name" value="PAC"/>
</dbReference>
<dbReference type="NCBIfam" id="TIGR00254">
    <property type="entry name" value="GGDEF"/>
    <property type="match status" value="1"/>
</dbReference>
<dbReference type="InterPro" id="IPR004358">
    <property type="entry name" value="Sig_transdc_His_kin-like_C"/>
</dbReference>
<dbReference type="InterPro" id="IPR029787">
    <property type="entry name" value="Nucleotide_cyclase"/>
</dbReference>
<dbReference type="EC" id="2.7.13.3" evidence="3"/>
<feature type="domain" description="PAC" evidence="14">
    <location>
        <begin position="372"/>
        <end position="424"/>
    </location>
</feature>
<evidence type="ECO:0000259" key="12">
    <source>
        <dbReference type="PROSITE" id="PS50109"/>
    </source>
</evidence>
<dbReference type="SMART" id="SM00267">
    <property type="entry name" value="GGDEF"/>
    <property type="match status" value="1"/>
</dbReference>
<keyword evidence="7" id="KW-0418">Kinase</keyword>
<dbReference type="Gene3D" id="1.10.287.130">
    <property type="match status" value="1"/>
</dbReference>
<dbReference type="SUPFAM" id="SSF52172">
    <property type="entry name" value="CheY-like"/>
    <property type="match status" value="1"/>
</dbReference>
<evidence type="ECO:0000313" key="19">
    <source>
        <dbReference type="Proteomes" id="UP000220611"/>
    </source>
</evidence>
<dbReference type="SUPFAM" id="SSF47384">
    <property type="entry name" value="Homodimeric domain of signal transducing histidine kinase"/>
    <property type="match status" value="1"/>
</dbReference>
<dbReference type="InterPro" id="IPR003594">
    <property type="entry name" value="HATPase_dom"/>
</dbReference>
<comment type="similarity">
    <text evidence="2">In the N-terminal section; belongs to the phytochrome family.</text>
</comment>
<evidence type="ECO:0000256" key="1">
    <source>
        <dbReference type="ARBA" id="ARBA00000085"/>
    </source>
</evidence>
<dbReference type="EMBL" id="NOXF01000001">
    <property type="protein sequence ID" value="PEQ25843.1"/>
    <property type="molecule type" value="Genomic_DNA"/>
</dbReference>
<keyword evidence="8" id="KW-0902">Two-component regulatory system</keyword>
<dbReference type="InterPro" id="IPR013655">
    <property type="entry name" value="PAS_fold_3"/>
</dbReference>
<dbReference type="GO" id="GO:0009927">
    <property type="term" value="F:histidine phosphotransfer kinase activity"/>
    <property type="evidence" value="ECO:0007669"/>
    <property type="project" value="TreeGrafter"/>
</dbReference>
<dbReference type="CDD" id="cd00130">
    <property type="entry name" value="PAS"/>
    <property type="match status" value="2"/>
</dbReference>
<feature type="domain" description="Histidine kinase" evidence="12">
    <location>
        <begin position="911"/>
        <end position="1134"/>
    </location>
</feature>
<dbReference type="InterPro" id="IPR011006">
    <property type="entry name" value="CheY-like_superfamily"/>
</dbReference>
<dbReference type="eggNOG" id="COG0642">
    <property type="taxonomic scope" value="Bacteria"/>
</dbReference>
<feature type="domain" description="PAC" evidence="14">
    <location>
        <begin position="233"/>
        <end position="284"/>
    </location>
</feature>
<evidence type="ECO:0000259" key="14">
    <source>
        <dbReference type="PROSITE" id="PS50113"/>
    </source>
</evidence>
<dbReference type="OrthoDB" id="9811620at2"/>
<reference evidence="16 18" key="2">
    <citation type="submission" date="2007-08" db="EMBL/GenBank/DDBJ databases">
        <authorList>
            <person name="Fulton L."/>
            <person name="Clifton S."/>
            <person name="Fulton B."/>
            <person name="Xu J."/>
            <person name="Minx P."/>
            <person name="Pepin K.H."/>
            <person name="Johnson M."/>
            <person name="Thiruvilangam P."/>
            <person name="Bhonagiri V."/>
            <person name="Nash W.E."/>
            <person name="Wang C."/>
            <person name="Mardis E.R."/>
            <person name="Wilson R.K."/>
        </authorList>
    </citation>
    <scope>NUCLEOTIDE SEQUENCE [LARGE SCALE GENOMIC DNA]</scope>
    <source>
        <strain evidence="16 18">DSM 753</strain>
    </source>
</reference>
<dbReference type="InterPro" id="IPR043128">
    <property type="entry name" value="Rev_trsase/Diguanyl_cyclase"/>
</dbReference>
<dbReference type="InterPro" id="IPR000160">
    <property type="entry name" value="GGDEF_dom"/>
</dbReference>
<evidence type="ECO:0000256" key="7">
    <source>
        <dbReference type="ARBA" id="ARBA00022777"/>
    </source>
</evidence>
<comment type="function">
    <text evidence="9">May play the central regulatory role in sporulation. It may be an element of the effector pathway responsible for the activation of sporulation genes in response to nutritional stress. Spo0A may act in concert with spo0H (a sigma factor) to control the expression of some genes that are critical to the sporulation process.</text>
</comment>
<keyword evidence="19" id="KW-1185">Reference proteome</keyword>
<evidence type="ECO:0000259" key="13">
    <source>
        <dbReference type="PROSITE" id="PS50110"/>
    </source>
</evidence>
<dbReference type="InterPro" id="IPR036097">
    <property type="entry name" value="HisK_dim/P_sf"/>
</dbReference>
<reference evidence="16 18" key="1">
    <citation type="submission" date="2007-08" db="EMBL/GenBank/DDBJ databases">
        <title>Draft genome sequence of Clostridium leptum (DSM 753).</title>
        <authorList>
            <person name="Sudarsanam P."/>
            <person name="Ley R."/>
            <person name="Guruge J."/>
            <person name="Turnbaugh P.J."/>
            <person name="Mahowald M."/>
            <person name="Liep D."/>
            <person name="Gordon J."/>
        </authorList>
    </citation>
    <scope>NUCLEOTIDE SEQUENCE [LARGE SCALE GENOMIC DNA]</scope>
    <source>
        <strain evidence="16 18">DSM 753</strain>
    </source>
</reference>
<dbReference type="HOGENOM" id="CLU_000445_114_21_9"/>
<dbReference type="Gene3D" id="3.30.70.270">
    <property type="match status" value="1"/>
</dbReference>
<evidence type="ECO:0000256" key="8">
    <source>
        <dbReference type="ARBA" id="ARBA00023012"/>
    </source>
</evidence>
<dbReference type="PANTHER" id="PTHR43047">
    <property type="entry name" value="TWO-COMPONENT HISTIDINE PROTEIN KINASE"/>
    <property type="match status" value="1"/>
</dbReference>
<dbReference type="InterPro" id="IPR035965">
    <property type="entry name" value="PAS-like_dom_sf"/>
</dbReference>
<dbReference type="SMART" id="SM00388">
    <property type="entry name" value="HisKA"/>
    <property type="match status" value="1"/>
</dbReference>
<evidence type="ECO:0000256" key="4">
    <source>
        <dbReference type="ARBA" id="ARBA00018672"/>
    </source>
</evidence>
<comment type="caution">
    <text evidence="16">The sequence shown here is derived from an EMBL/GenBank/DDBJ whole genome shotgun (WGS) entry which is preliminary data.</text>
</comment>
<evidence type="ECO:0000313" key="17">
    <source>
        <dbReference type="EMBL" id="PEQ25843.1"/>
    </source>
</evidence>
<dbReference type="InterPro" id="IPR000700">
    <property type="entry name" value="PAS-assoc_C"/>
</dbReference>
<dbReference type="NCBIfam" id="TIGR00229">
    <property type="entry name" value="sensory_box"/>
    <property type="match status" value="2"/>
</dbReference>
<organism evidence="16 18">
    <name type="scientific">[Clostridium] leptum DSM 753</name>
    <dbReference type="NCBI Taxonomy" id="428125"/>
    <lineage>
        <taxon>Bacteria</taxon>
        <taxon>Bacillati</taxon>
        <taxon>Bacillota</taxon>
        <taxon>Clostridia</taxon>
        <taxon>Eubacteriales</taxon>
        <taxon>Oscillospiraceae</taxon>
        <taxon>Oscillospiraceae incertae sedis</taxon>
    </lineage>
</organism>
<proteinExistence type="inferred from homology"/>
<dbReference type="InterPro" id="IPR000014">
    <property type="entry name" value="PAS"/>
</dbReference>
<dbReference type="PROSITE" id="PS50109">
    <property type="entry name" value="HIS_KIN"/>
    <property type="match status" value="1"/>
</dbReference>
<dbReference type="CDD" id="cd01949">
    <property type="entry name" value="GGDEF"/>
    <property type="match status" value="1"/>
</dbReference>
<evidence type="ECO:0000256" key="6">
    <source>
        <dbReference type="ARBA" id="ARBA00022679"/>
    </source>
</evidence>
<dbReference type="PROSITE" id="PS50887">
    <property type="entry name" value="GGDEF"/>
    <property type="match status" value="1"/>
</dbReference>
<comment type="catalytic activity">
    <reaction evidence="1">
        <text>ATP + protein L-histidine = ADP + protein N-phospho-L-histidine.</text>
        <dbReference type="EC" id="2.7.13.3"/>
    </reaction>
</comment>
<dbReference type="Proteomes" id="UP000220611">
    <property type="component" value="Unassembled WGS sequence"/>
</dbReference>
<dbReference type="CDD" id="cd16922">
    <property type="entry name" value="HATPase_EvgS-ArcB-TorS-like"/>
    <property type="match status" value="1"/>
</dbReference>
<dbReference type="SUPFAM" id="SSF55781">
    <property type="entry name" value="GAF domain-like"/>
    <property type="match status" value="1"/>
</dbReference>
<dbReference type="SUPFAM" id="SSF55073">
    <property type="entry name" value="Nucleotide cyclase"/>
    <property type="match status" value="1"/>
</dbReference>
<dbReference type="Pfam" id="PF00072">
    <property type="entry name" value="Response_reg"/>
    <property type="match status" value="1"/>
</dbReference>
<evidence type="ECO:0000256" key="3">
    <source>
        <dbReference type="ARBA" id="ARBA00012438"/>
    </source>
</evidence>
<dbReference type="SUPFAM" id="SSF55785">
    <property type="entry name" value="PYP-like sensor domain (PAS domain)"/>
    <property type="match status" value="2"/>
</dbReference>
<dbReference type="CDD" id="cd00082">
    <property type="entry name" value="HisKA"/>
    <property type="match status" value="1"/>
</dbReference>
<reference evidence="17 19" key="3">
    <citation type="submission" date="2017-07" db="EMBL/GenBank/DDBJ databases">
        <title>Prevalence of linear plasmids in Cutibacterium (Propionibacterium) acnes isolates obtained from prostatic tissue.</title>
        <authorList>
            <person name="Davidsson S."/>
            <person name="Carlsson J."/>
            <person name="Molling P."/>
            <person name="Andren O."/>
            <person name="Andersson S.-O."/>
            <person name="Brzuszkiewicz E."/>
            <person name="Poehlein A."/>
            <person name="Al-Zeer M."/>
            <person name="Brinkmann V."/>
            <person name="Scavenius C."/>
            <person name="Nazipi S."/>
            <person name="Soderquist B."/>
            <person name="Bruggemann H."/>
        </authorList>
    </citation>
    <scope>NUCLEOTIDE SEQUENCE [LARGE SCALE GENOMIC DNA]</scope>
    <source>
        <strain evidence="17 19">DSM 753</strain>
    </source>
</reference>
<dbReference type="PROSITE" id="PS50113">
    <property type="entry name" value="PAC"/>
    <property type="match status" value="2"/>
</dbReference>
<evidence type="ECO:0000256" key="11">
    <source>
        <dbReference type="PROSITE-ProRule" id="PRU00169"/>
    </source>
</evidence>
<dbReference type="CDD" id="cd17546">
    <property type="entry name" value="REC_hyHK_CKI1_RcsC-like"/>
    <property type="match status" value="1"/>
</dbReference>
<dbReference type="InterPro" id="IPR003661">
    <property type="entry name" value="HisK_dim/P_dom"/>
</dbReference>
<dbReference type="FunFam" id="3.30.565.10:FF:000010">
    <property type="entry name" value="Sensor histidine kinase RcsC"/>
    <property type="match status" value="1"/>
</dbReference>
<dbReference type="SUPFAM" id="SSF55874">
    <property type="entry name" value="ATPase domain of HSP90 chaperone/DNA topoisomerase II/histidine kinase"/>
    <property type="match status" value="1"/>
</dbReference>
<dbReference type="InterPro" id="IPR036890">
    <property type="entry name" value="HATPase_C_sf"/>
</dbReference>
<evidence type="ECO:0000256" key="10">
    <source>
        <dbReference type="ARBA" id="ARBA00074306"/>
    </source>
</evidence>
<dbReference type="GO" id="GO:0000155">
    <property type="term" value="F:phosphorelay sensor kinase activity"/>
    <property type="evidence" value="ECO:0007669"/>
    <property type="project" value="InterPro"/>
</dbReference>
<dbReference type="EMBL" id="ABCB02000020">
    <property type="protein sequence ID" value="EDO60228.1"/>
    <property type="molecule type" value="Genomic_DNA"/>
</dbReference>
<dbReference type="PANTHER" id="PTHR43047:SF68">
    <property type="entry name" value="HISTIDINE KINASE 5"/>
    <property type="match status" value="1"/>
</dbReference>
<evidence type="ECO:0000256" key="5">
    <source>
        <dbReference type="ARBA" id="ARBA00022553"/>
    </source>
</evidence>
<feature type="modified residue" description="4-aspartylphosphate" evidence="11">
    <location>
        <position position="1212"/>
    </location>
</feature>
<accession>A7VWT1</accession>
<evidence type="ECO:0000259" key="15">
    <source>
        <dbReference type="PROSITE" id="PS50887"/>
    </source>
</evidence>
<dbReference type="Pfam" id="PF08447">
    <property type="entry name" value="PAS_3"/>
    <property type="match status" value="2"/>
</dbReference>
<keyword evidence="5 11" id="KW-0597">Phosphoprotein</keyword>
<dbReference type="InterPro" id="IPR001789">
    <property type="entry name" value="Sig_transdc_resp-reg_receiver"/>
</dbReference>
<dbReference type="SMART" id="SM00086">
    <property type="entry name" value="PAC"/>
    <property type="match status" value="3"/>
</dbReference>
<dbReference type="Gene3D" id="3.40.50.2300">
    <property type="match status" value="1"/>
</dbReference>
<dbReference type="Gene3D" id="3.30.450.20">
    <property type="entry name" value="PAS domain"/>
    <property type="match status" value="3"/>
</dbReference>
<feature type="domain" description="GGDEF" evidence="15">
    <location>
        <begin position="586"/>
        <end position="717"/>
    </location>
</feature>
<dbReference type="SMART" id="SM00448">
    <property type="entry name" value="REC"/>
    <property type="match status" value="1"/>
</dbReference>
<name>A7VWT1_9FIRM</name>
<feature type="domain" description="Response regulatory" evidence="13">
    <location>
        <begin position="1160"/>
        <end position="1281"/>
    </location>
</feature>
<evidence type="ECO:0000313" key="16">
    <source>
        <dbReference type="EMBL" id="EDO60228.1"/>
    </source>
</evidence>
<protein>
    <recommendedName>
        <fullName evidence="10">Circadian input-output histidine kinase CikA</fullName>
        <ecNumber evidence="3">2.7.13.3</ecNumber>
    </recommendedName>
    <alternativeName>
        <fullName evidence="4">Stage 0 sporulation protein A homolog</fullName>
    </alternativeName>
</protein>
<dbReference type="Gene3D" id="3.30.565.10">
    <property type="entry name" value="Histidine kinase-like ATPase, C-terminal domain"/>
    <property type="match status" value="1"/>
</dbReference>
<evidence type="ECO:0000256" key="2">
    <source>
        <dbReference type="ARBA" id="ARBA00006402"/>
    </source>
</evidence>